<comment type="caution">
    <text evidence="5">The sequence shown here is derived from an EMBL/GenBank/DDBJ whole genome shotgun (WGS) entry which is preliminary data.</text>
</comment>
<organism evidence="5 6">
    <name type="scientific">Pseudolycoriella hygida</name>
    <dbReference type="NCBI Taxonomy" id="35572"/>
    <lineage>
        <taxon>Eukaryota</taxon>
        <taxon>Metazoa</taxon>
        <taxon>Ecdysozoa</taxon>
        <taxon>Arthropoda</taxon>
        <taxon>Hexapoda</taxon>
        <taxon>Insecta</taxon>
        <taxon>Pterygota</taxon>
        <taxon>Neoptera</taxon>
        <taxon>Endopterygota</taxon>
        <taxon>Diptera</taxon>
        <taxon>Nematocera</taxon>
        <taxon>Sciaroidea</taxon>
        <taxon>Sciaridae</taxon>
        <taxon>Pseudolycoriella</taxon>
    </lineage>
</organism>
<dbReference type="AlphaFoldDB" id="A0A9Q0ML65"/>
<gene>
    <name evidence="5" type="primary">Slit1</name>
    <name evidence="5" type="ORF">Bhyg_15678</name>
</gene>
<dbReference type="InterPro" id="IPR003591">
    <property type="entry name" value="Leu-rich_rpt_typical-subtyp"/>
</dbReference>
<evidence type="ECO:0000256" key="4">
    <source>
        <dbReference type="SAM" id="SignalP"/>
    </source>
</evidence>
<dbReference type="OrthoDB" id="7727322at2759"/>
<keyword evidence="3" id="KW-0677">Repeat</keyword>
<evidence type="ECO:0000313" key="5">
    <source>
        <dbReference type="EMBL" id="KAJ6633653.1"/>
    </source>
</evidence>
<keyword evidence="2 4" id="KW-0732">Signal</keyword>
<evidence type="ECO:0000256" key="2">
    <source>
        <dbReference type="ARBA" id="ARBA00022729"/>
    </source>
</evidence>
<dbReference type="SUPFAM" id="SSF52058">
    <property type="entry name" value="L domain-like"/>
    <property type="match status" value="1"/>
</dbReference>
<name>A0A9Q0ML65_9DIPT</name>
<dbReference type="Proteomes" id="UP001151699">
    <property type="component" value="Unassembled WGS sequence"/>
</dbReference>
<dbReference type="PANTHER" id="PTHR24373:SF275">
    <property type="entry name" value="TIR DOMAIN-CONTAINING PROTEIN"/>
    <property type="match status" value="1"/>
</dbReference>
<accession>A0A9Q0ML65</accession>
<proteinExistence type="predicted"/>
<keyword evidence="1" id="KW-0433">Leucine-rich repeat</keyword>
<keyword evidence="6" id="KW-1185">Reference proteome</keyword>
<reference evidence="5" key="1">
    <citation type="submission" date="2022-07" db="EMBL/GenBank/DDBJ databases">
        <authorList>
            <person name="Trinca V."/>
            <person name="Uliana J.V.C."/>
            <person name="Torres T.T."/>
            <person name="Ward R.J."/>
            <person name="Monesi N."/>
        </authorList>
    </citation>
    <scope>NUCLEOTIDE SEQUENCE</scope>
    <source>
        <strain evidence="5">HSMRA1968</strain>
        <tissue evidence="5">Whole embryos</tissue>
    </source>
</reference>
<protein>
    <submittedName>
        <fullName evidence="5">Slit like 1 protein</fullName>
    </submittedName>
</protein>
<sequence length="522" mass="59375">MLLVMRIFDLKLLVFILSLLSATLGFNLKCVDDGKLPGICVVVDLVITSPDDAITSVNEITDPSESYTSLQIQNQDVKYVPKGIAIFFPKLENLEISNSKLQWIEQDDIKGLVHLKTLDLNGNNLQILEGRLFDFNTELREIKLRGNQLEFLHEKIFYKLENLKIIDLHNNTCWEAMYSEYQRHLYIFKDANNNMATIPQYLKSFCQKWETAHEVYKRRFNEKVISLQSEIRALKSDLTDLATLRNSDLAELTHRLSACDRNFDAALENLHRHKFMNSKTVEANQSAEDPASMRLNCAAPTCVAADFKFTFSNLSINLNNYSDPRVTSLQIHLQQTLFMPQNLADLFPRLSHLSVTESGLFEIEHSVFEGFDLNDLNVSKSKIVEVPADAFADMGNLKALDLSYNKIHTLPDDVFANLKALQKLYLNQNYLISIKVELLKNLESLKELKLNNNRVKFIGATLLSPLKGLELVDLSSNVCINMQHPTSTLMEVEQKIIDNCTAPVDLDSKRNEKGEIAVGENV</sequence>
<evidence type="ECO:0000256" key="3">
    <source>
        <dbReference type="ARBA" id="ARBA00022737"/>
    </source>
</evidence>
<dbReference type="Gene3D" id="3.80.10.10">
    <property type="entry name" value="Ribonuclease Inhibitor"/>
    <property type="match status" value="2"/>
</dbReference>
<feature type="signal peptide" evidence="4">
    <location>
        <begin position="1"/>
        <end position="25"/>
    </location>
</feature>
<dbReference type="InterPro" id="IPR050328">
    <property type="entry name" value="Dev_Immune_Receptor"/>
</dbReference>
<evidence type="ECO:0000313" key="6">
    <source>
        <dbReference type="Proteomes" id="UP001151699"/>
    </source>
</evidence>
<evidence type="ECO:0000256" key="1">
    <source>
        <dbReference type="ARBA" id="ARBA00022614"/>
    </source>
</evidence>
<dbReference type="Pfam" id="PF13855">
    <property type="entry name" value="LRR_8"/>
    <property type="match status" value="2"/>
</dbReference>
<dbReference type="EMBL" id="WJQU01001816">
    <property type="protein sequence ID" value="KAJ6633653.1"/>
    <property type="molecule type" value="Genomic_DNA"/>
</dbReference>
<feature type="chain" id="PRO_5040249129" evidence="4">
    <location>
        <begin position="26"/>
        <end position="522"/>
    </location>
</feature>
<dbReference type="InterPro" id="IPR032675">
    <property type="entry name" value="LRR_dom_sf"/>
</dbReference>
<dbReference type="PANTHER" id="PTHR24373">
    <property type="entry name" value="SLIT RELATED LEUCINE-RICH REPEAT NEURONAL PROTEIN"/>
    <property type="match status" value="1"/>
</dbReference>
<dbReference type="PROSITE" id="PS51450">
    <property type="entry name" value="LRR"/>
    <property type="match status" value="1"/>
</dbReference>
<dbReference type="SMART" id="SM00369">
    <property type="entry name" value="LRR_TYP"/>
    <property type="match status" value="6"/>
</dbReference>
<dbReference type="InterPro" id="IPR001611">
    <property type="entry name" value="Leu-rich_rpt"/>
</dbReference>